<dbReference type="EMBL" id="LLYB01000081">
    <property type="protein sequence ID" value="KRR21303.1"/>
    <property type="molecule type" value="Genomic_DNA"/>
</dbReference>
<evidence type="ECO:0000313" key="1">
    <source>
        <dbReference type="EMBL" id="KRR21303.1"/>
    </source>
</evidence>
<proteinExistence type="predicted"/>
<name>A0A0R3MM76_9BRAD</name>
<sequence length="104" mass="12019">MQHMGYLTKLPGVPDRDDVKPGMAHFVGSLGDPSKTCGDCKWRGYYRKGRDKVNPHTQLIESKQVKTMGCREFLRLTHRHGPPVFSEWKACKFFVEAPDDQKRR</sequence>
<comment type="caution">
    <text evidence="1">The sequence shown here is derived from an EMBL/GenBank/DDBJ whole genome shotgun (WGS) entry which is preliminary data.</text>
</comment>
<reference evidence="1 2" key="1">
    <citation type="submission" date="2014-03" db="EMBL/GenBank/DDBJ databases">
        <title>Bradyrhizobium valentinum sp. nov., isolated from effective nodules of Lupinus mariae-josephae, a lupine endemic of basic-lime soils in Eastern Spain.</title>
        <authorList>
            <person name="Duran D."/>
            <person name="Rey L."/>
            <person name="Navarro A."/>
            <person name="Busquets A."/>
            <person name="Imperial J."/>
            <person name="Ruiz-Argueso T."/>
        </authorList>
    </citation>
    <scope>NUCLEOTIDE SEQUENCE [LARGE SCALE GENOMIC DNA]</scope>
    <source>
        <strain evidence="1 2">CCBAU 23086</strain>
    </source>
</reference>
<dbReference type="AlphaFoldDB" id="A0A0R3MM76"/>
<evidence type="ECO:0000313" key="2">
    <source>
        <dbReference type="Proteomes" id="UP000051660"/>
    </source>
</evidence>
<dbReference type="Proteomes" id="UP000051660">
    <property type="component" value="Unassembled WGS sequence"/>
</dbReference>
<accession>A0A0R3MM76</accession>
<protein>
    <submittedName>
        <fullName evidence="1">Uncharacterized protein</fullName>
    </submittedName>
</protein>
<organism evidence="1 2">
    <name type="scientific">Bradyrhizobium lablabi</name>
    <dbReference type="NCBI Taxonomy" id="722472"/>
    <lineage>
        <taxon>Bacteria</taxon>
        <taxon>Pseudomonadati</taxon>
        <taxon>Pseudomonadota</taxon>
        <taxon>Alphaproteobacteria</taxon>
        <taxon>Hyphomicrobiales</taxon>
        <taxon>Nitrobacteraceae</taxon>
        <taxon>Bradyrhizobium</taxon>
    </lineage>
</organism>
<gene>
    <name evidence="1" type="ORF">CQ14_06550</name>
</gene>